<dbReference type="AlphaFoldDB" id="A0A425C0V3"/>
<proteinExistence type="predicted"/>
<protein>
    <recommendedName>
        <fullName evidence="3">Glycosyl transferase family 1 domain-containing protein</fullName>
    </recommendedName>
</protein>
<dbReference type="VEuPathDB" id="FungiDB:DD237_006984"/>
<gene>
    <name evidence="1" type="ORF">DD237_006984</name>
</gene>
<dbReference type="Proteomes" id="UP000286097">
    <property type="component" value="Unassembled WGS sequence"/>
</dbReference>
<sequence>MKPIPFLSLLFGILVAFLLCTLVFELSLLTSDTSVDEIPNFQRLLNAAAAPGAGDTASVADMLPFYPDGVYDIDWSQKINESDLLHEAALHRACVKYQESIISYEVGRAEQDEAQYIVNETDPQLLEKLEQCLDFDVYIPSNRRGFGYCEDAAAYTKFLKARMLPRWVLNSKFQDNSRKRTVTYHELCPNTPMIFFNHYWDGVPDALDWPTEKPLYLMPNMEMFEISSEHFWRADVVLCKTALCARYVRLWFKQEGNPKGTRVLYTRHMTSNLPLTVKNQFTASEAQVRSEKNFSHVSILHTPGNSGWKGTRQVLECWLSRPDLPLLELYTTHKLFPGKYAKRIATSKNVILHNERLDPVVFGRLITDATYVMCSSVMEGYGHYINQARASRALIFTTDVAPMNELITSRSGVLIKAKEKSYKRQFLGGESSAAHALRGVPGFVADFNDTAVCDAVTDMLKYTTIEEREMRADKALQQYYFDVVFFVQKMQELRKFARAQSNTGWFRAPRVEHFVDTLVK</sequence>
<evidence type="ECO:0000313" key="2">
    <source>
        <dbReference type="Proteomes" id="UP000286097"/>
    </source>
</evidence>
<dbReference type="EMBL" id="QKXF01000553">
    <property type="protein sequence ID" value="RQM10744.1"/>
    <property type="molecule type" value="Genomic_DNA"/>
</dbReference>
<reference evidence="1 2" key="1">
    <citation type="submission" date="2018-06" db="EMBL/GenBank/DDBJ databases">
        <title>Comparative genomics of downy mildews reveals potential adaptations to biotrophy.</title>
        <authorList>
            <person name="Fletcher K."/>
            <person name="Klosterman S.J."/>
            <person name="Derevnina L."/>
            <person name="Martin F."/>
            <person name="Koike S."/>
            <person name="Reyes Chin-Wo S."/>
            <person name="Mou B."/>
            <person name="Michelmore R."/>
        </authorList>
    </citation>
    <scope>NUCLEOTIDE SEQUENCE [LARGE SCALE GENOMIC DNA]</scope>
    <source>
        <strain evidence="1 2">R13</strain>
    </source>
</reference>
<name>A0A425C0V3_9STRA</name>
<organism evidence="1 2">
    <name type="scientific">Peronospora effusa</name>
    <dbReference type="NCBI Taxonomy" id="542832"/>
    <lineage>
        <taxon>Eukaryota</taxon>
        <taxon>Sar</taxon>
        <taxon>Stramenopiles</taxon>
        <taxon>Oomycota</taxon>
        <taxon>Peronosporomycetes</taxon>
        <taxon>Peronosporales</taxon>
        <taxon>Peronosporaceae</taxon>
        <taxon>Peronospora</taxon>
    </lineage>
</organism>
<comment type="caution">
    <text evidence="1">The sequence shown here is derived from an EMBL/GenBank/DDBJ whole genome shotgun (WGS) entry which is preliminary data.</text>
</comment>
<evidence type="ECO:0000313" key="1">
    <source>
        <dbReference type="EMBL" id="RQM10744.1"/>
    </source>
</evidence>
<evidence type="ECO:0008006" key="3">
    <source>
        <dbReference type="Google" id="ProtNLM"/>
    </source>
</evidence>
<accession>A0A425C0V3</accession>